<evidence type="ECO:0000256" key="8">
    <source>
        <dbReference type="ARBA" id="ARBA00022679"/>
    </source>
</evidence>
<evidence type="ECO:0000313" key="19">
    <source>
        <dbReference type="Proteomes" id="UP000649753"/>
    </source>
</evidence>
<dbReference type="InterPro" id="IPR033939">
    <property type="entry name" value="BCAT_family"/>
</dbReference>
<keyword evidence="10 17" id="KW-0100">Branched-chain amino acid biosynthesis</keyword>
<dbReference type="GO" id="GO:0009082">
    <property type="term" value="P:branched-chain amino acid biosynthetic process"/>
    <property type="evidence" value="ECO:0007669"/>
    <property type="project" value="UniProtKB-KW"/>
</dbReference>
<feature type="modified residue" description="N6-(pyridoxal phosphate)lysine" evidence="14">
    <location>
        <position position="214"/>
    </location>
</feature>
<name>A0A927M9D2_9ACTN</name>
<dbReference type="SUPFAM" id="SSF56752">
    <property type="entry name" value="D-aminoacid aminotransferase-like PLP-dependent enzymes"/>
    <property type="match status" value="1"/>
</dbReference>
<comment type="pathway">
    <text evidence="4">Amino-acid biosynthesis; L-leucine biosynthesis; L-leucine from 3-methyl-2-oxobutanoate: step 4/4.</text>
</comment>
<dbReference type="InterPro" id="IPR018300">
    <property type="entry name" value="Aminotrans_IV_CS"/>
</dbReference>
<evidence type="ECO:0000256" key="13">
    <source>
        <dbReference type="ARBA" id="ARBA00049229"/>
    </source>
</evidence>
<comment type="pathway">
    <text evidence="2">Amino-acid biosynthesis; L-isoleucine biosynthesis; L-isoleucine from 2-oxobutanoate: step 4/4.</text>
</comment>
<evidence type="ECO:0000256" key="4">
    <source>
        <dbReference type="ARBA" id="ARBA00005072"/>
    </source>
</evidence>
<evidence type="ECO:0000256" key="16">
    <source>
        <dbReference type="RuleBase" id="RU004516"/>
    </source>
</evidence>
<dbReference type="GO" id="GO:0004084">
    <property type="term" value="F:branched-chain-amino-acid transaminase activity"/>
    <property type="evidence" value="ECO:0007669"/>
    <property type="project" value="UniProtKB-EC"/>
</dbReference>
<dbReference type="CDD" id="cd01557">
    <property type="entry name" value="BCAT_beta_family"/>
    <property type="match status" value="1"/>
</dbReference>
<dbReference type="InterPro" id="IPR036038">
    <property type="entry name" value="Aminotransferase-like"/>
</dbReference>
<evidence type="ECO:0000313" key="18">
    <source>
        <dbReference type="EMBL" id="MBE1487733.1"/>
    </source>
</evidence>
<keyword evidence="8 17" id="KW-0808">Transferase</keyword>
<dbReference type="PIRSF" id="PIRSF006468">
    <property type="entry name" value="BCAT1"/>
    <property type="match status" value="1"/>
</dbReference>
<dbReference type="PROSITE" id="PS00770">
    <property type="entry name" value="AA_TRANSFER_CLASS_4"/>
    <property type="match status" value="1"/>
</dbReference>
<dbReference type="Proteomes" id="UP000649753">
    <property type="component" value="Unassembled WGS sequence"/>
</dbReference>
<proteinExistence type="inferred from homology"/>
<dbReference type="AlphaFoldDB" id="A0A927M9D2"/>
<dbReference type="InterPro" id="IPR043131">
    <property type="entry name" value="BCAT-like_N"/>
</dbReference>
<dbReference type="EMBL" id="JADBEB010000001">
    <property type="protein sequence ID" value="MBE1487733.1"/>
    <property type="molecule type" value="Genomic_DNA"/>
</dbReference>
<comment type="pathway">
    <text evidence="3">Amino-acid biosynthesis; L-valine biosynthesis; L-valine from pyruvate: step 4/4.</text>
</comment>
<sequence length="375" mass="41030">MPVPFMEVSAMSGGDKLDFEIRPNPQPVAPAERDALMANPGFGRVFTDHMVTVRYAEGKGWYDARVEARAPIPMDPASAVLHYAQEIFEGLKAYHAADGSVTMFRPDANAARFADSARRMAMPPLPQQVFLDSLRHLIEIDRAWLPTTEEGSLYLRPFMFANEVFLGVRPSNEYLYVLIGSPVGSYFPRGVQPVNVWVSPTYTRAAPGGTGEAKCGGNYAASLAAQAEAMEHGCEQVVFLDAVQRRYVDELGGMNVFYVYDDGSLVTPPLGGTILPGITRESVMTLARQAGRTVVERPVAFDEWQADAASGRLREVFACGTAAVITPIGVVRHPDGEFRIADGSPGEVTTGLRQSLVDLQRGRAEDVNDWIHHIR</sequence>
<evidence type="ECO:0000256" key="12">
    <source>
        <dbReference type="ARBA" id="ARBA00048798"/>
    </source>
</evidence>
<evidence type="ECO:0000256" key="6">
    <source>
        <dbReference type="ARBA" id="ARBA00022576"/>
    </source>
</evidence>
<dbReference type="Gene3D" id="3.30.470.10">
    <property type="match status" value="1"/>
</dbReference>
<accession>A0A927M9D2</accession>
<protein>
    <recommendedName>
        <fullName evidence="17">Branched-chain-amino-acid aminotransferase</fullName>
        <ecNumber evidence="17">2.6.1.42</ecNumber>
    </recommendedName>
</protein>
<evidence type="ECO:0000256" key="1">
    <source>
        <dbReference type="ARBA" id="ARBA00001933"/>
    </source>
</evidence>
<keyword evidence="7 17" id="KW-0028">Amino-acid biosynthesis</keyword>
<comment type="catalytic activity">
    <reaction evidence="12 17">
        <text>L-isoleucine + 2-oxoglutarate = (S)-3-methyl-2-oxopentanoate + L-glutamate</text>
        <dbReference type="Rhea" id="RHEA:24801"/>
        <dbReference type="ChEBI" id="CHEBI:16810"/>
        <dbReference type="ChEBI" id="CHEBI:29985"/>
        <dbReference type="ChEBI" id="CHEBI:35146"/>
        <dbReference type="ChEBI" id="CHEBI:58045"/>
        <dbReference type="EC" id="2.6.1.42"/>
    </reaction>
</comment>
<keyword evidence="6 17" id="KW-0032">Aminotransferase</keyword>
<dbReference type="PANTHER" id="PTHR11825:SF44">
    <property type="entry name" value="BRANCHED-CHAIN-AMINO-ACID AMINOTRANSFERASE"/>
    <property type="match status" value="1"/>
</dbReference>
<organism evidence="18 19">
    <name type="scientific">Plantactinospora soyae</name>
    <dbReference type="NCBI Taxonomy" id="1544732"/>
    <lineage>
        <taxon>Bacteria</taxon>
        <taxon>Bacillati</taxon>
        <taxon>Actinomycetota</taxon>
        <taxon>Actinomycetes</taxon>
        <taxon>Micromonosporales</taxon>
        <taxon>Micromonosporaceae</taxon>
        <taxon>Plantactinospora</taxon>
    </lineage>
</organism>
<keyword evidence="9 16" id="KW-0663">Pyridoxal phosphate</keyword>
<evidence type="ECO:0000256" key="7">
    <source>
        <dbReference type="ARBA" id="ARBA00022605"/>
    </source>
</evidence>
<dbReference type="InterPro" id="IPR005786">
    <property type="entry name" value="B_amino_transII"/>
</dbReference>
<dbReference type="Gene3D" id="3.20.10.10">
    <property type="entry name" value="D-amino Acid Aminotransferase, subunit A, domain 2"/>
    <property type="match status" value="1"/>
</dbReference>
<dbReference type="InterPro" id="IPR043132">
    <property type="entry name" value="BCAT-like_C"/>
</dbReference>
<evidence type="ECO:0000256" key="3">
    <source>
        <dbReference type="ARBA" id="ARBA00004931"/>
    </source>
</evidence>
<dbReference type="NCBIfam" id="NF009897">
    <property type="entry name" value="PRK13357.1"/>
    <property type="match status" value="1"/>
</dbReference>
<comment type="similarity">
    <text evidence="5 15">Belongs to the class-IV pyridoxal-phosphate-dependent aminotransferase family.</text>
</comment>
<comment type="cofactor">
    <cofactor evidence="1 16">
        <name>pyridoxal 5'-phosphate</name>
        <dbReference type="ChEBI" id="CHEBI:597326"/>
    </cofactor>
</comment>
<dbReference type="EC" id="2.6.1.42" evidence="17"/>
<evidence type="ECO:0000256" key="9">
    <source>
        <dbReference type="ARBA" id="ARBA00022898"/>
    </source>
</evidence>
<comment type="caution">
    <text evidence="18">The sequence shown here is derived from an EMBL/GenBank/DDBJ whole genome shotgun (WGS) entry which is preliminary data.</text>
</comment>
<evidence type="ECO:0000256" key="2">
    <source>
        <dbReference type="ARBA" id="ARBA00004824"/>
    </source>
</evidence>
<keyword evidence="19" id="KW-1185">Reference proteome</keyword>
<dbReference type="PANTHER" id="PTHR11825">
    <property type="entry name" value="SUBGROUP IIII AMINOTRANSFERASE"/>
    <property type="match status" value="1"/>
</dbReference>
<comment type="catalytic activity">
    <reaction evidence="11 17">
        <text>L-valine + 2-oxoglutarate = 3-methyl-2-oxobutanoate + L-glutamate</text>
        <dbReference type="Rhea" id="RHEA:24813"/>
        <dbReference type="ChEBI" id="CHEBI:11851"/>
        <dbReference type="ChEBI" id="CHEBI:16810"/>
        <dbReference type="ChEBI" id="CHEBI:29985"/>
        <dbReference type="ChEBI" id="CHEBI:57762"/>
        <dbReference type="EC" id="2.6.1.42"/>
    </reaction>
</comment>
<evidence type="ECO:0000256" key="10">
    <source>
        <dbReference type="ARBA" id="ARBA00023304"/>
    </source>
</evidence>
<evidence type="ECO:0000256" key="15">
    <source>
        <dbReference type="RuleBase" id="RU004106"/>
    </source>
</evidence>
<dbReference type="NCBIfam" id="TIGR01123">
    <property type="entry name" value="ilvE_II"/>
    <property type="match status" value="1"/>
</dbReference>
<dbReference type="Pfam" id="PF01063">
    <property type="entry name" value="Aminotran_4"/>
    <property type="match status" value="1"/>
</dbReference>
<reference evidence="18" key="1">
    <citation type="submission" date="2020-10" db="EMBL/GenBank/DDBJ databases">
        <title>Sequencing the genomes of 1000 actinobacteria strains.</title>
        <authorList>
            <person name="Klenk H.-P."/>
        </authorList>
    </citation>
    <scope>NUCLEOTIDE SEQUENCE</scope>
    <source>
        <strain evidence="18">DSM 46832</strain>
    </source>
</reference>
<gene>
    <name evidence="18" type="ORF">H4W31_003371</name>
</gene>
<evidence type="ECO:0000256" key="11">
    <source>
        <dbReference type="ARBA" id="ARBA00048212"/>
    </source>
</evidence>
<dbReference type="GO" id="GO:0008652">
    <property type="term" value="P:amino acid biosynthetic process"/>
    <property type="evidence" value="ECO:0007669"/>
    <property type="project" value="UniProtKB-KW"/>
</dbReference>
<dbReference type="InterPro" id="IPR001544">
    <property type="entry name" value="Aminotrans_IV"/>
</dbReference>
<evidence type="ECO:0000256" key="17">
    <source>
        <dbReference type="RuleBase" id="RU004517"/>
    </source>
</evidence>
<evidence type="ECO:0000256" key="14">
    <source>
        <dbReference type="PIRSR" id="PIRSR006468-1"/>
    </source>
</evidence>
<evidence type="ECO:0000256" key="5">
    <source>
        <dbReference type="ARBA" id="ARBA00009320"/>
    </source>
</evidence>
<comment type="catalytic activity">
    <reaction evidence="13 17">
        <text>L-leucine + 2-oxoglutarate = 4-methyl-2-oxopentanoate + L-glutamate</text>
        <dbReference type="Rhea" id="RHEA:18321"/>
        <dbReference type="ChEBI" id="CHEBI:16810"/>
        <dbReference type="ChEBI" id="CHEBI:17865"/>
        <dbReference type="ChEBI" id="CHEBI:29985"/>
        <dbReference type="ChEBI" id="CHEBI:57427"/>
        <dbReference type="EC" id="2.6.1.42"/>
    </reaction>
</comment>